<dbReference type="AlphaFoldDB" id="A0A344TFR2"/>
<keyword evidence="10" id="KW-1185">Reference proteome</keyword>
<dbReference type="GO" id="GO:0006281">
    <property type="term" value="P:DNA repair"/>
    <property type="evidence" value="ECO:0007669"/>
    <property type="project" value="UniProtKB-KW"/>
</dbReference>
<evidence type="ECO:0000256" key="2">
    <source>
        <dbReference type="ARBA" id="ARBA00022763"/>
    </source>
</evidence>
<dbReference type="Proteomes" id="UP000251993">
    <property type="component" value="Chromosome"/>
</dbReference>
<reference evidence="9 10" key="1">
    <citation type="submission" date="2018-07" db="EMBL/GenBank/DDBJ databases">
        <title>Genome sequencing of Runella.</title>
        <authorList>
            <person name="Baek M.-G."/>
            <person name="Yi H."/>
        </authorList>
    </citation>
    <scope>NUCLEOTIDE SEQUENCE [LARGE SCALE GENOMIC DNA]</scope>
    <source>
        <strain evidence="9 10">HYN0085</strain>
    </source>
</reference>
<organism evidence="9 10">
    <name type="scientific">Runella rosea</name>
    <dbReference type="NCBI Taxonomy" id="2259595"/>
    <lineage>
        <taxon>Bacteria</taxon>
        <taxon>Pseudomonadati</taxon>
        <taxon>Bacteroidota</taxon>
        <taxon>Cytophagia</taxon>
        <taxon>Cytophagales</taxon>
        <taxon>Spirosomataceae</taxon>
        <taxon>Runella</taxon>
    </lineage>
</organism>
<keyword evidence="5" id="KW-0234">DNA repair</keyword>
<dbReference type="InterPro" id="IPR015927">
    <property type="entry name" value="Peptidase_S24_S26A/B/C"/>
</dbReference>
<evidence type="ECO:0000256" key="5">
    <source>
        <dbReference type="ARBA" id="ARBA00023204"/>
    </source>
</evidence>
<gene>
    <name evidence="9" type="ORF">DR864_06935</name>
</gene>
<protein>
    <submittedName>
        <fullName evidence="9">LexA family transcriptional regulator</fullName>
    </submittedName>
</protein>
<evidence type="ECO:0000313" key="10">
    <source>
        <dbReference type="Proteomes" id="UP000251993"/>
    </source>
</evidence>
<dbReference type="GO" id="GO:0016787">
    <property type="term" value="F:hydrolase activity"/>
    <property type="evidence" value="ECO:0007669"/>
    <property type="project" value="UniProtKB-KW"/>
</dbReference>
<dbReference type="InterPro" id="IPR006197">
    <property type="entry name" value="Peptidase_S24_LexA"/>
</dbReference>
<dbReference type="Pfam" id="PF00717">
    <property type="entry name" value="Peptidase_S24"/>
    <property type="match status" value="1"/>
</dbReference>
<evidence type="ECO:0000256" key="1">
    <source>
        <dbReference type="ARBA" id="ARBA00007484"/>
    </source>
</evidence>
<dbReference type="GO" id="GO:0003677">
    <property type="term" value="F:DNA binding"/>
    <property type="evidence" value="ECO:0007669"/>
    <property type="project" value="InterPro"/>
</dbReference>
<dbReference type="CDD" id="cd06529">
    <property type="entry name" value="S24_LexA-like"/>
    <property type="match status" value="1"/>
</dbReference>
<evidence type="ECO:0000259" key="8">
    <source>
        <dbReference type="Pfam" id="PF00717"/>
    </source>
</evidence>
<accession>A0A344TFR2</accession>
<dbReference type="PANTHER" id="PTHR33516">
    <property type="entry name" value="LEXA REPRESSOR"/>
    <property type="match status" value="1"/>
</dbReference>
<evidence type="ECO:0000256" key="7">
    <source>
        <dbReference type="RuleBase" id="RU003991"/>
    </source>
</evidence>
<evidence type="ECO:0000313" key="9">
    <source>
        <dbReference type="EMBL" id="AXE17483.1"/>
    </source>
</evidence>
<comment type="similarity">
    <text evidence="1 7">Belongs to the peptidase S24 family.</text>
</comment>
<dbReference type="KEGG" id="run:DR864_06935"/>
<dbReference type="GO" id="GO:0009432">
    <property type="term" value="P:SOS response"/>
    <property type="evidence" value="ECO:0007669"/>
    <property type="project" value="UniProtKB-KW"/>
</dbReference>
<feature type="domain" description="Peptidase S24/S26A/S26B/S26C" evidence="8">
    <location>
        <begin position="11"/>
        <end position="127"/>
    </location>
</feature>
<dbReference type="RefSeq" id="WP_114066268.1">
    <property type="nucleotide sequence ID" value="NZ_CP030850.1"/>
</dbReference>
<dbReference type="EMBL" id="CP030850">
    <property type="protein sequence ID" value="AXE17483.1"/>
    <property type="molecule type" value="Genomic_DNA"/>
</dbReference>
<dbReference type="InterPro" id="IPR036286">
    <property type="entry name" value="LexA/Signal_pep-like_sf"/>
</dbReference>
<dbReference type="PANTHER" id="PTHR33516:SF2">
    <property type="entry name" value="LEXA REPRESSOR-RELATED"/>
    <property type="match status" value="1"/>
</dbReference>
<dbReference type="Gene3D" id="2.10.109.10">
    <property type="entry name" value="Umud Fragment, subunit A"/>
    <property type="match status" value="1"/>
</dbReference>
<keyword evidence="6" id="KW-0742">SOS response</keyword>
<evidence type="ECO:0000256" key="6">
    <source>
        <dbReference type="ARBA" id="ARBA00023236"/>
    </source>
</evidence>
<name>A0A344TFR2_9BACT</name>
<evidence type="ECO:0000256" key="3">
    <source>
        <dbReference type="ARBA" id="ARBA00022801"/>
    </source>
</evidence>
<sequence length="137" mass="15412">MNFYFPTVFIPLVSATVSAGFPSPADDYTELSLDLNTHLIERPYSTFCIRVRGNSMEGARVYDGDILLVDRSISAQNGNIIIGILDGEFTVKRLRIEQGQTFLLPEHPSYEPVAITEANDFKVWGVVTYIIHKTQKQ</sequence>
<keyword evidence="4 7" id="KW-0068">Autocatalytic cleavage</keyword>
<dbReference type="InterPro" id="IPR050077">
    <property type="entry name" value="LexA_repressor"/>
</dbReference>
<keyword evidence="3 7" id="KW-0378">Hydrolase</keyword>
<dbReference type="NCBIfam" id="NF007621">
    <property type="entry name" value="PRK10276.1"/>
    <property type="match status" value="1"/>
</dbReference>
<keyword evidence="2" id="KW-0227">DNA damage</keyword>
<dbReference type="InterPro" id="IPR039418">
    <property type="entry name" value="LexA-like"/>
</dbReference>
<proteinExistence type="inferred from homology"/>
<dbReference type="OrthoDB" id="9787787at2"/>
<evidence type="ECO:0000256" key="4">
    <source>
        <dbReference type="ARBA" id="ARBA00022813"/>
    </source>
</evidence>
<dbReference type="SUPFAM" id="SSF51306">
    <property type="entry name" value="LexA/Signal peptidase"/>
    <property type="match status" value="1"/>
</dbReference>
<dbReference type="PRINTS" id="PR00726">
    <property type="entry name" value="LEXASERPTASE"/>
</dbReference>
<dbReference type="GO" id="GO:0006355">
    <property type="term" value="P:regulation of DNA-templated transcription"/>
    <property type="evidence" value="ECO:0007669"/>
    <property type="project" value="InterPro"/>
</dbReference>